<evidence type="ECO:0000313" key="4">
    <source>
        <dbReference type="Proteomes" id="UP000318571"/>
    </source>
</evidence>
<dbReference type="AlphaFoldDB" id="A0A553NEZ9"/>
<dbReference type="STRING" id="6832.A0A553NEZ9"/>
<dbReference type="SUPFAM" id="SSF48350">
    <property type="entry name" value="GTPase activation domain, GAP"/>
    <property type="match status" value="1"/>
</dbReference>
<dbReference type="EMBL" id="VCGU01000458">
    <property type="protein sequence ID" value="TRY64016.1"/>
    <property type="molecule type" value="Genomic_DNA"/>
</dbReference>
<proteinExistence type="predicted"/>
<dbReference type="SUPFAM" id="SSF46785">
    <property type="entry name" value="Winged helix' DNA-binding domain"/>
    <property type="match status" value="1"/>
</dbReference>
<feature type="compositionally biased region" description="Polar residues" evidence="1">
    <location>
        <begin position="136"/>
        <end position="163"/>
    </location>
</feature>
<dbReference type="InterPro" id="IPR036388">
    <property type="entry name" value="WH-like_DNA-bd_sf"/>
</dbReference>
<dbReference type="PANTHER" id="PTHR16206">
    <property type="entry name" value="DEP DOMAIN-CONTAINING"/>
    <property type="match status" value="1"/>
</dbReference>
<feature type="domain" description="DEP" evidence="2">
    <location>
        <begin position="32"/>
        <end position="133"/>
    </location>
</feature>
<feature type="compositionally biased region" description="Polar residues" evidence="1">
    <location>
        <begin position="647"/>
        <end position="673"/>
    </location>
</feature>
<name>A0A553NEZ9_TIGCA</name>
<feature type="compositionally biased region" description="Polar residues" evidence="1">
    <location>
        <begin position="599"/>
        <end position="614"/>
    </location>
</feature>
<dbReference type="Gene3D" id="1.10.10.10">
    <property type="entry name" value="Winged helix-like DNA-binding domain superfamily/Winged helix DNA-binding domain"/>
    <property type="match status" value="1"/>
</dbReference>
<feature type="region of interest" description="Disordered" evidence="1">
    <location>
        <begin position="686"/>
        <end position="731"/>
    </location>
</feature>
<evidence type="ECO:0000313" key="3">
    <source>
        <dbReference type="EMBL" id="TRY64016.1"/>
    </source>
</evidence>
<feature type="region of interest" description="Disordered" evidence="1">
    <location>
        <begin position="534"/>
        <end position="576"/>
    </location>
</feature>
<evidence type="ECO:0000259" key="2">
    <source>
        <dbReference type="PROSITE" id="PS50186"/>
    </source>
</evidence>
<feature type="region of interest" description="Disordered" evidence="1">
    <location>
        <begin position="743"/>
        <end position="765"/>
    </location>
</feature>
<feature type="compositionally biased region" description="Basic residues" evidence="1">
    <location>
        <begin position="627"/>
        <end position="637"/>
    </location>
</feature>
<dbReference type="PROSITE" id="PS50186">
    <property type="entry name" value="DEP"/>
    <property type="match status" value="1"/>
</dbReference>
<dbReference type="InterPro" id="IPR008936">
    <property type="entry name" value="Rho_GTPase_activation_prot"/>
</dbReference>
<evidence type="ECO:0000256" key="1">
    <source>
        <dbReference type="SAM" id="MobiDB-lite"/>
    </source>
</evidence>
<dbReference type="OMA" id="HRRHMRT"/>
<dbReference type="Proteomes" id="UP000318571">
    <property type="component" value="Chromosome 10"/>
</dbReference>
<reference evidence="3 4" key="1">
    <citation type="journal article" date="2018" name="Nat. Ecol. Evol.">
        <title>Genomic signatures of mitonuclear coevolution across populations of Tigriopus californicus.</title>
        <authorList>
            <person name="Barreto F.S."/>
            <person name="Watson E.T."/>
            <person name="Lima T.G."/>
            <person name="Willett C.S."/>
            <person name="Edmands S."/>
            <person name="Li W."/>
            <person name="Burton R.S."/>
        </authorList>
    </citation>
    <scope>NUCLEOTIDE SEQUENCE [LARGE SCALE GENOMIC DNA]</scope>
    <source>
        <strain evidence="3 4">San Diego</strain>
    </source>
</reference>
<gene>
    <name evidence="3" type="ORF">TCAL_05573</name>
</gene>
<dbReference type="PANTHER" id="PTHR16206:SF4">
    <property type="entry name" value="PROTEIN LET-99"/>
    <property type="match status" value="1"/>
</dbReference>
<feature type="compositionally biased region" description="Basic residues" evidence="1">
    <location>
        <begin position="699"/>
        <end position="713"/>
    </location>
</feature>
<keyword evidence="4" id="KW-1185">Reference proteome</keyword>
<dbReference type="InterPro" id="IPR000591">
    <property type="entry name" value="DEP_dom"/>
</dbReference>
<dbReference type="GO" id="GO:0035556">
    <property type="term" value="P:intracellular signal transduction"/>
    <property type="evidence" value="ECO:0007669"/>
    <property type="project" value="InterPro"/>
</dbReference>
<sequence length="1038" mass="117262">MDKKTKKSAEEAAVITGPWRATRLWNDIVRSFYHGMPVKKHRKGPLKSSVVEDCFSGHEAVEWMQKYLTQNPNFETEVTKDQTELLLHKILRAGLIEPVHMPLGFLAAATSQTALKAVELPSFAVGELYRFVPSATEQLRSPGQHTPPQDNKTGNGMSKNSGPSRKALASIDTNTPKRPSSALARCSTSLSLSSKVEENDNRENVPSACSGKTSSELADPDGPAQGAKYTEQMKHDINRSYFQSLPPNSLIILDNDETWRQTWTHQLRRHLSAIHVDSLFVNVSYIIYNMTKVSPKGVVKLQGHLSELDLPHWVLSAMKCLANWPKPLKMLNGQESSLPNYPGFVADVFVVVRDYFHGLGAPLISSDLFDMFISAFIKAEALGAKMRCVPQPSVSSLRSSKQTQVPVSSGSGLDRRFYVMSHDHQDQFLPHHHERVATIRQTLEVLPPLGSSRSCLSRASSSFSPQTDLSTFDSSSSMGSYMMNTPQSFSNSTHGQNVYPPNSQFETVFLNEIPMTRVVAHNVHHRHQQNLNPQSRYHHNHQQPPPMQSRIQPSSQKPHHHHHYQSQTQQTEYHNEAQGVLARPLRRGSYRASIIASSNWDSRSVATQTNSQENPDPDLDNPEHRAPRWRRSSRSRKSIAVMEPGQVATNHSGIVNPAFQNSPSNLKGSWSSNKVRAPSVDDLLDLEGRSPDYIIPSKTVRKEKKKQRDRRGRSSSVDRCHRRSNSVSSDAWQLESGLSMGISTTDLPGRNSRTYHHHQSNDNAQTQTQQFITSRFNHLTVKTPMNPIDFPPPDVHQVRAEPYHGSEEALSDDGVATAIETFKLLALLLTPANRRKLQLLLKFMRRVSTNKDLELRSDKTNQELVLDTFFDAILRPTTGSFNHDEELSRRIVLFFMDHYDQIWTPPESLRKEIEEKVYESLVSKRLREGEDPYPITFCQRVPPAQYEQEKNLGVQNAMMDLLEQIVDSSKLGEREKRKKLKKFKEAYPDVFHKKFPNEESLPVFMKSGSSKKKEGGGVKTNALGKFSSLSRLRNAIRI</sequence>
<feature type="region of interest" description="Disordered" evidence="1">
    <location>
        <begin position="599"/>
        <end position="673"/>
    </location>
</feature>
<dbReference type="SMART" id="SM00049">
    <property type="entry name" value="DEP"/>
    <property type="match status" value="1"/>
</dbReference>
<dbReference type="OrthoDB" id="10064772at2759"/>
<comment type="caution">
    <text evidence="3">The sequence shown here is derived from an EMBL/GenBank/DDBJ whole genome shotgun (WGS) entry which is preliminary data.</text>
</comment>
<dbReference type="Gene3D" id="1.10.555.10">
    <property type="entry name" value="Rho GTPase activation protein"/>
    <property type="match status" value="1"/>
</dbReference>
<organism evidence="3 4">
    <name type="scientific">Tigriopus californicus</name>
    <name type="common">Marine copepod</name>
    <dbReference type="NCBI Taxonomy" id="6832"/>
    <lineage>
        <taxon>Eukaryota</taxon>
        <taxon>Metazoa</taxon>
        <taxon>Ecdysozoa</taxon>
        <taxon>Arthropoda</taxon>
        <taxon>Crustacea</taxon>
        <taxon>Multicrustacea</taxon>
        <taxon>Hexanauplia</taxon>
        <taxon>Copepoda</taxon>
        <taxon>Harpacticoida</taxon>
        <taxon>Harpacticidae</taxon>
        <taxon>Tigriopus</taxon>
    </lineage>
</organism>
<protein>
    <recommendedName>
        <fullName evidence="2">DEP domain-containing protein</fullName>
    </recommendedName>
</protein>
<accession>A0A553NEZ9</accession>
<dbReference type="InterPro" id="IPR036390">
    <property type="entry name" value="WH_DNA-bd_sf"/>
</dbReference>
<feature type="region of interest" description="Disordered" evidence="1">
    <location>
        <begin position="136"/>
        <end position="227"/>
    </location>
</feature>